<dbReference type="Proteomes" id="UP000182146">
    <property type="component" value="Unassembled WGS sequence"/>
</dbReference>
<sequence>MKSMKRGFKHSLFTALVLLGLMAVAACTLPTSEAKTAEPAVAAAQPTELRAARAPAPEPARDPYDVEIVPLTLAQCGQCHPTYFEAIRDEGGKHRFDCRECHEVFHAYSPVRQNWDDIMPDCASCHTLPHGEKLTDCLGCHINPHAPLYIPYAQTPVADVCADCHGGPAAELAQFPSLHTEQDCTLCHYDQHGYVPSCFECHGPHYQGQPLVSCAECHPVHKPLEMTFTATTGARTCEACHTTAYTDWEKTPSKHGQVNCTVCHTDHGLIPTCASCHGAPHSANLHERFPNCLTCHLNVHDLPVRRR</sequence>
<keyword evidence="2" id="KW-0732">Signal</keyword>
<dbReference type="Gene3D" id="3.90.10.10">
    <property type="entry name" value="Cytochrome C3"/>
    <property type="match status" value="1"/>
</dbReference>
<dbReference type="SUPFAM" id="SSF48695">
    <property type="entry name" value="Multiheme cytochromes"/>
    <property type="match status" value="1"/>
</dbReference>
<evidence type="ECO:0000256" key="1">
    <source>
        <dbReference type="SAM" id="MobiDB-lite"/>
    </source>
</evidence>
<evidence type="ECO:0000313" key="4">
    <source>
        <dbReference type="Proteomes" id="UP000182146"/>
    </source>
</evidence>
<evidence type="ECO:0000256" key="2">
    <source>
        <dbReference type="SAM" id="SignalP"/>
    </source>
</evidence>
<feature type="signal peptide" evidence="2">
    <location>
        <begin position="1"/>
        <end position="25"/>
    </location>
</feature>
<gene>
    <name evidence="3" type="ORF">SAMN05660860_00187</name>
</gene>
<dbReference type="InterPro" id="IPR036280">
    <property type="entry name" value="Multihaem_cyt_sf"/>
</dbReference>
<evidence type="ECO:0000313" key="3">
    <source>
        <dbReference type="EMBL" id="SDL26550.1"/>
    </source>
</evidence>
<dbReference type="PROSITE" id="PS51257">
    <property type="entry name" value="PROKAR_LIPOPROTEIN"/>
    <property type="match status" value="1"/>
</dbReference>
<reference evidence="3 4" key="1">
    <citation type="submission" date="2016-10" db="EMBL/GenBank/DDBJ databases">
        <authorList>
            <person name="de Groot N.N."/>
        </authorList>
    </citation>
    <scope>NUCLEOTIDE SEQUENCE [LARGE SCALE GENOMIC DNA]</scope>
    <source>
        <strain evidence="3 4">DSM 17813</strain>
    </source>
</reference>
<protein>
    <submittedName>
        <fullName evidence="3">Uncharacterized protein</fullName>
    </submittedName>
</protein>
<dbReference type="AlphaFoldDB" id="A0A1G9IN39"/>
<proteinExistence type="predicted"/>
<dbReference type="EMBL" id="FNGU01000001">
    <property type="protein sequence ID" value="SDL26550.1"/>
    <property type="molecule type" value="Genomic_DNA"/>
</dbReference>
<feature type="region of interest" description="Disordered" evidence="1">
    <location>
        <begin position="38"/>
        <end position="59"/>
    </location>
</feature>
<organism evidence="3 4">
    <name type="scientific">Geoalkalibacter ferrihydriticus</name>
    <dbReference type="NCBI Taxonomy" id="392333"/>
    <lineage>
        <taxon>Bacteria</taxon>
        <taxon>Pseudomonadati</taxon>
        <taxon>Thermodesulfobacteriota</taxon>
        <taxon>Desulfuromonadia</taxon>
        <taxon>Desulfuromonadales</taxon>
        <taxon>Geoalkalibacteraceae</taxon>
        <taxon>Geoalkalibacter</taxon>
    </lineage>
</organism>
<feature type="compositionally biased region" description="Low complexity" evidence="1">
    <location>
        <begin position="38"/>
        <end position="55"/>
    </location>
</feature>
<accession>A0A1G9IN39</accession>
<name>A0A1G9IN39_9BACT</name>
<feature type="chain" id="PRO_5010165231" evidence="2">
    <location>
        <begin position="26"/>
        <end position="307"/>
    </location>
</feature>
<dbReference type="STRING" id="392333.SAMN05660860_00187"/>